<feature type="compositionally biased region" description="Polar residues" evidence="1">
    <location>
        <begin position="88"/>
        <end position="107"/>
    </location>
</feature>
<accession>A0A9W8I3D3</accession>
<dbReference type="AlphaFoldDB" id="A0A9W8I3D3"/>
<feature type="compositionally biased region" description="Low complexity" evidence="1">
    <location>
        <begin position="412"/>
        <end position="425"/>
    </location>
</feature>
<keyword evidence="3" id="KW-1185">Reference proteome</keyword>
<protein>
    <submittedName>
        <fullName evidence="2">Uncharacterized protein</fullName>
    </submittedName>
</protein>
<feature type="region of interest" description="Disordered" evidence="1">
    <location>
        <begin position="1"/>
        <end position="110"/>
    </location>
</feature>
<reference evidence="2" key="1">
    <citation type="submission" date="2022-07" db="EMBL/GenBank/DDBJ databases">
        <title>Phylogenomic reconstructions and comparative analyses of Kickxellomycotina fungi.</title>
        <authorList>
            <person name="Reynolds N.K."/>
            <person name="Stajich J.E."/>
            <person name="Barry K."/>
            <person name="Grigoriev I.V."/>
            <person name="Crous P."/>
            <person name="Smith M.E."/>
        </authorList>
    </citation>
    <scope>NUCLEOTIDE SEQUENCE</scope>
    <source>
        <strain evidence="2">NRRL 1566</strain>
    </source>
</reference>
<sequence length="437" mass="46345">MAALDAPSGDVAPVKKSLRSKRLMRPAKSKARKASDAETQPPAPEKNEQTDDQIETPKIESNETFEEKSTTAAESNWDSSALEDMDINSGTTDADTLSVGNRGSTYSSEHHSALLNGFPSVDKSVSSSTTYTSSSMDVFVEANESHPALPNELLHHRGSFEQQDISESQNKDRPISPLIKDSISPDISEPPKASDLTHEQADTSNVNASDDQFMLMLGDMKANEEQSPPPRHSATTDNVPAIDISTAENEEPYTAEQKDLPSQVDIKNDTGDMQAFTRTFNTNVVSPQQTEPLAYTEPSTSAAAEQSRGMAVEDNVGAAASIDVAQLESEHAKLSNRMADSGEKSRGLGRSASLRFGSSPSTLSPEGRRRPSEAVSPASGGGNGNGKKGNRRSIMLTSFVPPVGMSGGGGSSSTSRSSNDSPGGSINETPIDHSAMN</sequence>
<dbReference type="OrthoDB" id="295078at2759"/>
<evidence type="ECO:0000313" key="2">
    <source>
        <dbReference type="EMBL" id="KAJ2843323.1"/>
    </source>
</evidence>
<comment type="caution">
    <text evidence="2">The sequence shown here is derived from an EMBL/GenBank/DDBJ whole genome shotgun (WGS) entry which is preliminary data.</text>
</comment>
<evidence type="ECO:0000313" key="3">
    <source>
        <dbReference type="Proteomes" id="UP001139887"/>
    </source>
</evidence>
<feature type="compositionally biased region" description="Polar residues" evidence="1">
    <location>
        <begin position="70"/>
        <end position="79"/>
    </location>
</feature>
<feature type="region of interest" description="Disordered" evidence="1">
    <location>
        <begin position="142"/>
        <end position="267"/>
    </location>
</feature>
<dbReference type="Proteomes" id="UP001139887">
    <property type="component" value="Unassembled WGS sequence"/>
</dbReference>
<evidence type="ECO:0000256" key="1">
    <source>
        <dbReference type="SAM" id="MobiDB-lite"/>
    </source>
</evidence>
<feature type="compositionally biased region" description="Polar residues" evidence="1">
    <location>
        <begin position="280"/>
        <end position="304"/>
    </location>
</feature>
<feature type="compositionally biased region" description="Basic residues" evidence="1">
    <location>
        <begin position="16"/>
        <end position="32"/>
    </location>
</feature>
<organism evidence="2 3">
    <name type="scientific">Coemansia brasiliensis</name>
    <dbReference type="NCBI Taxonomy" id="2650707"/>
    <lineage>
        <taxon>Eukaryota</taxon>
        <taxon>Fungi</taxon>
        <taxon>Fungi incertae sedis</taxon>
        <taxon>Zoopagomycota</taxon>
        <taxon>Kickxellomycotina</taxon>
        <taxon>Kickxellomycetes</taxon>
        <taxon>Kickxellales</taxon>
        <taxon>Kickxellaceae</taxon>
        <taxon>Coemansia</taxon>
    </lineage>
</organism>
<feature type="non-terminal residue" evidence="2">
    <location>
        <position position="437"/>
    </location>
</feature>
<name>A0A9W8I3D3_9FUNG</name>
<dbReference type="EMBL" id="JANBUW010001455">
    <property type="protein sequence ID" value="KAJ2843323.1"/>
    <property type="molecule type" value="Genomic_DNA"/>
</dbReference>
<feature type="compositionally biased region" description="Basic and acidic residues" evidence="1">
    <location>
        <begin position="45"/>
        <end position="69"/>
    </location>
</feature>
<feature type="region of interest" description="Disordered" evidence="1">
    <location>
        <begin position="280"/>
        <end position="310"/>
    </location>
</feature>
<gene>
    <name evidence="2" type="ORF">IWW36_005602</name>
</gene>
<proteinExistence type="predicted"/>
<feature type="region of interest" description="Disordered" evidence="1">
    <location>
        <begin position="330"/>
        <end position="437"/>
    </location>
</feature>